<gene>
    <name evidence="1" type="ORF">ZEAMMB73_Zm00001d033355</name>
</gene>
<dbReference type="EMBL" id="CM007647">
    <property type="protein sequence ID" value="ONM07292.1"/>
    <property type="molecule type" value="Genomic_DNA"/>
</dbReference>
<dbReference type="AlphaFoldDB" id="A0A1D6KXX3"/>
<protein>
    <submittedName>
        <fullName evidence="1">Uncharacterized protein</fullName>
    </submittedName>
</protein>
<evidence type="ECO:0000313" key="1">
    <source>
        <dbReference type="EMBL" id="ONM07293.1"/>
    </source>
</evidence>
<organism evidence="1">
    <name type="scientific">Zea mays</name>
    <name type="common">Maize</name>
    <dbReference type="NCBI Taxonomy" id="4577"/>
    <lineage>
        <taxon>Eukaryota</taxon>
        <taxon>Viridiplantae</taxon>
        <taxon>Streptophyta</taxon>
        <taxon>Embryophyta</taxon>
        <taxon>Tracheophyta</taxon>
        <taxon>Spermatophyta</taxon>
        <taxon>Magnoliopsida</taxon>
        <taxon>Liliopsida</taxon>
        <taxon>Poales</taxon>
        <taxon>Poaceae</taxon>
        <taxon>PACMAD clade</taxon>
        <taxon>Panicoideae</taxon>
        <taxon>Andropogonodae</taxon>
        <taxon>Andropogoneae</taxon>
        <taxon>Tripsacinae</taxon>
        <taxon>Zea</taxon>
    </lineage>
</organism>
<reference evidence="1" key="1">
    <citation type="submission" date="2015-12" db="EMBL/GenBank/DDBJ databases">
        <title>Update maize B73 reference genome by single molecule sequencing technologies.</title>
        <authorList>
            <consortium name="Maize Genome Sequencing Project"/>
            <person name="Ware D."/>
        </authorList>
    </citation>
    <scope>NUCLEOTIDE SEQUENCE [LARGE SCALE GENOMIC DNA]</scope>
    <source>
        <tissue evidence="1">Seedling</tissue>
    </source>
</reference>
<dbReference type="InParanoid" id="A0A1D6KXX3"/>
<dbReference type="PaxDb" id="4577-GRMZM5G880720_P01"/>
<dbReference type="EMBL" id="CM007647">
    <property type="protein sequence ID" value="ONM07293.1"/>
    <property type="molecule type" value="Genomic_DNA"/>
</dbReference>
<name>A0A1D6KXX3_MAIZE</name>
<proteinExistence type="predicted"/>
<dbReference type="EMBL" id="CM007647">
    <property type="protein sequence ID" value="ONM07294.1"/>
    <property type="molecule type" value="Genomic_DNA"/>
</dbReference>
<accession>A0A1D6KXX3</accession>
<sequence length="215" mass="22997">MVKGPLGLDFAVATPNYWVHKGIAFICEIRTSLCGSPTHTTQAIVRLQPDIGSSGDDTSFHLQQPMEADGGASRLALAAGARGQAIARDGGGGGCEVGAHGGAGVLRLLAGHVQRPRKQVHRLVKHVCPKVNIQKDNGVQMKIIGTHVDATEIVYDEDSYNKTFKRKGSDLDPRSYISGKQALQISNLLYINVVNQLPAFVSFELCLLPSSPSNN</sequence>